<dbReference type="AlphaFoldDB" id="A0A0J7JW48"/>
<dbReference type="Proteomes" id="UP000036403">
    <property type="component" value="Unassembled WGS sequence"/>
</dbReference>
<reference evidence="1 2" key="1">
    <citation type="submission" date="2015-04" db="EMBL/GenBank/DDBJ databases">
        <title>Lasius niger genome sequencing.</title>
        <authorList>
            <person name="Konorov E.A."/>
            <person name="Nikitin M.A."/>
            <person name="Kirill M.V."/>
            <person name="Chang P."/>
        </authorList>
    </citation>
    <scope>NUCLEOTIDE SEQUENCE [LARGE SCALE GENOMIC DNA]</scope>
    <source>
        <tissue evidence="1">Whole</tissue>
    </source>
</reference>
<evidence type="ECO:0000313" key="1">
    <source>
        <dbReference type="EMBL" id="KMQ82061.1"/>
    </source>
</evidence>
<gene>
    <name evidence="1" type="ORF">RF55_24328</name>
</gene>
<keyword evidence="2" id="KW-1185">Reference proteome</keyword>
<evidence type="ECO:0000313" key="2">
    <source>
        <dbReference type="Proteomes" id="UP000036403"/>
    </source>
</evidence>
<sequence>MIPAQTFLFQRIWKLLTRRFIAKYHTRKKSRIPIYLSQEIFAETLSSRIVFWSQVLHASVMKCVQLFFCKNPLHGGIRQVMISSNDSDTGFRFLFDSTNNRFHIS</sequence>
<proteinExistence type="predicted"/>
<protein>
    <submittedName>
        <fullName evidence="1">Uncharacterized protein</fullName>
    </submittedName>
</protein>
<accession>A0A0J7JW48</accession>
<dbReference type="PaxDb" id="67767-A0A0J7JW48"/>
<dbReference type="EMBL" id="LBMM01028804">
    <property type="protein sequence ID" value="KMQ82061.1"/>
    <property type="molecule type" value="Genomic_DNA"/>
</dbReference>
<organism evidence="1 2">
    <name type="scientific">Lasius niger</name>
    <name type="common">Black garden ant</name>
    <dbReference type="NCBI Taxonomy" id="67767"/>
    <lineage>
        <taxon>Eukaryota</taxon>
        <taxon>Metazoa</taxon>
        <taxon>Ecdysozoa</taxon>
        <taxon>Arthropoda</taxon>
        <taxon>Hexapoda</taxon>
        <taxon>Insecta</taxon>
        <taxon>Pterygota</taxon>
        <taxon>Neoptera</taxon>
        <taxon>Endopterygota</taxon>
        <taxon>Hymenoptera</taxon>
        <taxon>Apocrita</taxon>
        <taxon>Aculeata</taxon>
        <taxon>Formicoidea</taxon>
        <taxon>Formicidae</taxon>
        <taxon>Formicinae</taxon>
        <taxon>Lasius</taxon>
        <taxon>Lasius</taxon>
    </lineage>
</organism>
<comment type="caution">
    <text evidence="1">The sequence shown here is derived from an EMBL/GenBank/DDBJ whole genome shotgun (WGS) entry which is preliminary data.</text>
</comment>
<name>A0A0J7JW48_LASNI</name>